<dbReference type="CDD" id="cd21451">
    <property type="entry name" value="DLC-like_TCTEX1D"/>
    <property type="match status" value="1"/>
</dbReference>
<dbReference type="Gene3D" id="3.30.1140.40">
    <property type="entry name" value="Tctex-1"/>
    <property type="match status" value="1"/>
</dbReference>
<dbReference type="GO" id="GO:0045505">
    <property type="term" value="F:dynein intermediate chain binding"/>
    <property type="evidence" value="ECO:0007669"/>
    <property type="project" value="TreeGrafter"/>
</dbReference>
<dbReference type="GO" id="GO:0007018">
    <property type="term" value="P:microtubule-based movement"/>
    <property type="evidence" value="ECO:0007669"/>
    <property type="project" value="TreeGrafter"/>
</dbReference>
<dbReference type="InterPro" id="IPR038586">
    <property type="entry name" value="Tctex-1-like_sf"/>
</dbReference>
<dbReference type="GO" id="GO:0005868">
    <property type="term" value="C:cytoplasmic dynein complex"/>
    <property type="evidence" value="ECO:0007669"/>
    <property type="project" value="TreeGrafter"/>
</dbReference>
<dbReference type="WBParaSite" id="maker-uti_cns_0007362-snap-gene-0.2-mRNA-1">
    <property type="protein sequence ID" value="maker-uti_cns_0007362-snap-gene-0.2-mRNA-1"/>
    <property type="gene ID" value="maker-uti_cns_0007362-snap-gene-0.2"/>
</dbReference>
<proteinExistence type="inferred from homology"/>
<dbReference type="OrthoDB" id="10260741at2759"/>
<name>A0A1I8HPA2_9PLAT</name>
<evidence type="ECO:0000313" key="2">
    <source>
        <dbReference type="Proteomes" id="UP000095280"/>
    </source>
</evidence>
<dbReference type="Proteomes" id="UP000095280">
    <property type="component" value="Unplaced"/>
</dbReference>
<dbReference type="PANTHER" id="PTHR21255">
    <property type="entry name" value="T-COMPLEX-ASSOCIATED-TESTIS-EXPRESSED 1/ DYNEIN LIGHT CHAIN"/>
    <property type="match status" value="1"/>
</dbReference>
<evidence type="ECO:0000313" key="3">
    <source>
        <dbReference type="WBParaSite" id="maker-uti_cns_0007362-snap-gene-0.2-mRNA-1"/>
    </source>
</evidence>
<dbReference type="InterPro" id="IPR005334">
    <property type="entry name" value="Tctex-1-like"/>
</dbReference>
<dbReference type="STRING" id="282301.A0A1I8HPA2"/>
<evidence type="ECO:0000256" key="1">
    <source>
        <dbReference type="ARBA" id="ARBA00005361"/>
    </source>
</evidence>
<reference evidence="3" key="1">
    <citation type="submission" date="2016-11" db="UniProtKB">
        <authorList>
            <consortium name="WormBaseParasite"/>
        </authorList>
    </citation>
    <scope>IDENTIFICATION</scope>
</reference>
<keyword evidence="2" id="KW-1185">Reference proteome</keyword>
<dbReference type="GO" id="GO:0005737">
    <property type="term" value="C:cytoplasm"/>
    <property type="evidence" value="ECO:0007669"/>
    <property type="project" value="TreeGrafter"/>
</dbReference>
<protein>
    <submittedName>
        <fullName evidence="3">TC1 domain-containing protein</fullName>
    </submittedName>
</protein>
<organism evidence="2 3">
    <name type="scientific">Macrostomum lignano</name>
    <dbReference type="NCBI Taxonomy" id="282301"/>
    <lineage>
        <taxon>Eukaryota</taxon>
        <taxon>Metazoa</taxon>
        <taxon>Spiralia</taxon>
        <taxon>Lophotrochozoa</taxon>
        <taxon>Platyhelminthes</taxon>
        <taxon>Rhabditophora</taxon>
        <taxon>Macrostomorpha</taxon>
        <taxon>Macrostomida</taxon>
        <taxon>Macrostomidae</taxon>
        <taxon>Macrostomum</taxon>
    </lineage>
</organism>
<sequence>MTAEVELAAAASAAQQHHQHHQQQRKASNAGSDDLLAPLPSNVGAGASHGRRMSRVLGGGGGGGRQGRGRLGTLAGPSLMLGGGDHGARSGQPPPLENTYRLKPDESQRFNCRLATEILTAALETAVAGVGQKYDAERCRSACQSAAEQARRELRELDSRRYKLVVNVSIMQLLGQSAAVASRSVGNPETDNYATAQVSAGEFACVATVHALYYE</sequence>
<dbReference type="PANTHER" id="PTHR21255:SF7">
    <property type="entry name" value="DYNEIN LIGHT CHAIN TCTEX-TYPE PROTEIN 2B"/>
    <property type="match status" value="1"/>
</dbReference>
<dbReference type="AlphaFoldDB" id="A0A1I8HPA2"/>
<dbReference type="Pfam" id="PF03645">
    <property type="entry name" value="Tctex-1"/>
    <property type="match status" value="1"/>
</dbReference>
<comment type="similarity">
    <text evidence="1">Belongs to the dynein light chain Tctex-type family.</text>
</comment>
<accession>A0A1I8HPA2</accession>